<dbReference type="KEGG" id="cep:Cri9333_0639"/>
<dbReference type="Proteomes" id="UP000010472">
    <property type="component" value="Chromosome"/>
</dbReference>
<dbReference type="eggNOG" id="ENOG5033Z2B">
    <property type="taxonomic scope" value="Bacteria"/>
</dbReference>
<evidence type="ECO:0000313" key="2">
    <source>
        <dbReference type="Proteomes" id="UP000010472"/>
    </source>
</evidence>
<dbReference type="EMBL" id="CP003620">
    <property type="protein sequence ID" value="AFZ11582.1"/>
    <property type="molecule type" value="Genomic_DNA"/>
</dbReference>
<sequence length="139" mass="16480">MSSFTVFLKNEKLDFDLNGIVDLLKGEKFKSLFDPCLELKNNQGTKTCLLDVYYEKEYGYHVYGMGKEDYDYYVLTEEKKDDFIVEVSLGGAEIKCYYHNFVSEEKMIQAVEFFYAESRLNPDLLWAKESDEYMDDIYY</sequence>
<reference evidence="1 2" key="1">
    <citation type="submission" date="2012-06" db="EMBL/GenBank/DDBJ databases">
        <title>Finished chromosome of genome of Crinalium epipsammum PCC 9333.</title>
        <authorList>
            <consortium name="US DOE Joint Genome Institute"/>
            <person name="Gugger M."/>
            <person name="Coursin T."/>
            <person name="Rippka R."/>
            <person name="Tandeau De Marsac N."/>
            <person name="Huntemann M."/>
            <person name="Wei C.-L."/>
            <person name="Han J."/>
            <person name="Detter J.C."/>
            <person name="Han C."/>
            <person name="Tapia R."/>
            <person name="Davenport K."/>
            <person name="Daligault H."/>
            <person name="Erkkila T."/>
            <person name="Gu W."/>
            <person name="Munk A.C.C."/>
            <person name="Teshima H."/>
            <person name="Xu Y."/>
            <person name="Chain P."/>
            <person name="Chen A."/>
            <person name="Krypides N."/>
            <person name="Mavromatis K."/>
            <person name="Markowitz V."/>
            <person name="Szeto E."/>
            <person name="Ivanova N."/>
            <person name="Mikhailova N."/>
            <person name="Ovchinnikova G."/>
            <person name="Pagani I."/>
            <person name="Pati A."/>
            <person name="Goodwin L."/>
            <person name="Peters L."/>
            <person name="Pitluck S."/>
            <person name="Woyke T."/>
            <person name="Kerfeld C."/>
        </authorList>
    </citation>
    <scope>NUCLEOTIDE SEQUENCE [LARGE SCALE GENOMIC DNA]</scope>
    <source>
        <strain evidence="1 2">PCC 9333</strain>
    </source>
</reference>
<dbReference type="RefSeq" id="WP_015201716.1">
    <property type="nucleotide sequence ID" value="NC_019753.1"/>
</dbReference>
<accession>K9VVS6</accession>
<evidence type="ECO:0000313" key="1">
    <source>
        <dbReference type="EMBL" id="AFZ11582.1"/>
    </source>
</evidence>
<dbReference type="AlphaFoldDB" id="K9VVS6"/>
<keyword evidence="2" id="KW-1185">Reference proteome</keyword>
<protein>
    <submittedName>
        <fullName evidence="1">Uncharacterized protein</fullName>
    </submittedName>
</protein>
<name>K9VVS6_9CYAN</name>
<proteinExistence type="predicted"/>
<organism evidence="1 2">
    <name type="scientific">Crinalium epipsammum PCC 9333</name>
    <dbReference type="NCBI Taxonomy" id="1173022"/>
    <lineage>
        <taxon>Bacteria</taxon>
        <taxon>Bacillati</taxon>
        <taxon>Cyanobacteriota</taxon>
        <taxon>Cyanophyceae</taxon>
        <taxon>Gomontiellales</taxon>
        <taxon>Gomontiellaceae</taxon>
        <taxon>Crinalium</taxon>
    </lineage>
</organism>
<dbReference type="OrthoDB" id="9843975at2"/>
<dbReference type="HOGENOM" id="CLU_1841790_0_0_3"/>
<gene>
    <name evidence="1" type="ORF">Cri9333_0639</name>
</gene>
<dbReference type="STRING" id="1173022.Cri9333_0639"/>